<name>A0A1V6QI48_9EURO</name>
<evidence type="ECO:0008006" key="3">
    <source>
        <dbReference type="Google" id="ProtNLM"/>
    </source>
</evidence>
<protein>
    <recommendedName>
        <fullName evidence="3">F-box domain-containing protein</fullName>
    </recommendedName>
</protein>
<dbReference type="Gene3D" id="3.80.10.10">
    <property type="entry name" value="Ribonuclease Inhibitor"/>
    <property type="match status" value="1"/>
</dbReference>
<dbReference type="InterPro" id="IPR032675">
    <property type="entry name" value="LRR_dom_sf"/>
</dbReference>
<comment type="caution">
    <text evidence="1">The sequence shown here is derived from an EMBL/GenBank/DDBJ whole genome shotgun (WGS) entry which is preliminary data.</text>
</comment>
<dbReference type="Proteomes" id="UP000191672">
    <property type="component" value="Unassembled WGS sequence"/>
</dbReference>
<proteinExistence type="predicted"/>
<keyword evidence="2" id="KW-1185">Reference proteome</keyword>
<evidence type="ECO:0000313" key="2">
    <source>
        <dbReference type="Proteomes" id="UP000191672"/>
    </source>
</evidence>
<organism evidence="1 2">
    <name type="scientific">Penicillium antarcticum</name>
    <dbReference type="NCBI Taxonomy" id="416450"/>
    <lineage>
        <taxon>Eukaryota</taxon>
        <taxon>Fungi</taxon>
        <taxon>Dikarya</taxon>
        <taxon>Ascomycota</taxon>
        <taxon>Pezizomycotina</taxon>
        <taxon>Eurotiomycetes</taxon>
        <taxon>Eurotiomycetidae</taxon>
        <taxon>Eurotiales</taxon>
        <taxon>Aspergillaceae</taxon>
        <taxon>Penicillium</taxon>
    </lineage>
</organism>
<sequence length="520" mass="57608">MNLTTLAPEVFETILTYLDVDTVKALRLTDRKLAERCIGPRFLGSIQQPTFDVSPQNLRSLRALACNRTLKKGIHSLTLLATNLDSSELKKNVASGTYIVREVNGPFVSATTVAYTPKELSDAGSDLKWLKEQEELRNNESSSEMIELLQLALTEFGELDAIHLDGAAITGRTQRESTQNGEWHPLWMRASHVFSLVMTAILQSRIPVKKLNVYRNTPRCCIPSGHITAYASYLDTNQLHVLCNGLESFELSISTEIQAVIENGDSDEDDLSDYEKASRRTFGFSKGHLSHEDPRAVLSGENPGVTSILKYASSLKELDLSFRRALSGGNLHSYDSIIESIASETHFPRLESCALSGFMAKGQSILLLLQKHSGLRSLTLHECSLTTGSWTPIFAYLGQSMPKLESLSLSNLFGKHMPYPKHGATVARSTSNDKEQGEENDVQEVDGIVSLDPIWDTDLPPRWKRFSKGATFQIAPSELEDILLRNLGIIAAAVCVVYDDAQVTEVRLALIFFSAIVRFN</sequence>
<reference evidence="2" key="1">
    <citation type="journal article" date="2017" name="Nat. Microbiol.">
        <title>Global analysis of biosynthetic gene clusters reveals vast potential of secondary metabolite production in Penicillium species.</title>
        <authorList>
            <person name="Nielsen J.C."/>
            <person name="Grijseels S."/>
            <person name="Prigent S."/>
            <person name="Ji B."/>
            <person name="Dainat J."/>
            <person name="Nielsen K.F."/>
            <person name="Frisvad J.C."/>
            <person name="Workman M."/>
            <person name="Nielsen J."/>
        </authorList>
    </citation>
    <scope>NUCLEOTIDE SEQUENCE [LARGE SCALE GENOMIC DNA]</scope>
    <source>
        <strain evidence="2">IBT 31811</strain>
    </source>
</reference>
<dbReference type="AlphaFoldDB" id="A0A1V6QI48"/>
<dbReference type="EMBL" id="MDYN01000003">
    <property type="protein sequence ID" value="OQD88898.1"/>
    <property type="molecule type" value="Genomic_DNA"/>
</dbReference>
<evidence type="ECO:0000313" key="1">
    <source>
        <dbReference type="EMBL" id="OQD88898.1"/>
    </source>
</evidence>
<dbReference type="SUPFAM" id="SSF52047">
    <property type="entry name" value="RNI-like"/>
    <property type="match status" value="1"/>
</dbReference>
<gene>
    <name evidence="1" type="ORF">PENANT_c003G07581</name>
</gene>
<accession>A0A1V6QI48</accession>